<reference evidence="2" key="1">
    <citation type="submission" date="2022-11" db="UniProtKB">
        <authorList>
            <consortium name="WormBaseParasite"/>
        </authorList>
    </citation>
    <scope>IDENTIFICATION</scope>
</reference>
<sequence>MLKRPAKKITALKGPPLIKKAKKLPEPEPLEEEEEESEIELEESFDEDDEIDMDSENDENLMEGVGDNDEEEEEEESDDEFADMNAKAFVLADGKDDDDSDKEVEIALQAGLVDGKQFLMRAQKRELVNKVEDIKQKLSQMKSSAKWIKHVAVTASKELVFDKDIDNDFEREALFYKQAQDGARQAIAILKQLNIPVARPADYFAEMVKSDSHMHRVRNVLLNKQKEKDRRDTVRRLRTEKKFATKVQKETEQQQRTDKRKFLEAVKKHRKGMKGQLETMLSNARSMDMDENDGGPSAERPQHSGGRGGASGGGKKFSRTARDKKYGFGGIKRGNKRNDKASFNDTSFKSKKGFGGRRPKFGKKR</sequence>
<proteinExistence type="predicted"/>
<organism evidence="1 2">
    <name type="scientific">Panagrolaimus sp. PS1159</name>
    <dbReference type="NCBI Taxonomy" id="55785"/>
    <lineage>
        <taxon>Eukaryota</taxon>
        <taxon>Metazoa</taxon>
        <taxon>Ecdysozoa</taxon>
        <taxon>Nematoda</taxon>
        <taxon>Chromadorea</taxon>
        <taxon>Rhabditida</taxon>
        <taxon>Tylenchina</taxon>
        <taxon>Panagrolaimomorpha</taxon>
        <taxon>Panagrolaimoidea</taxon>
        <taxon>Panagrolaimidae</taxon>
        <taxon>Panagrolaimus</taxon>
    </lineage>
</organism>
<accession>A0AC35F4M3</accession>
<evidence type="ECO:0000313" key="1">
    <source>
        <dbReference type="Proteomes" id="UP000887580"/>
    </source>
</evidence>
<dbReference type="WBParaSite" id="PS1159_v2.g13099.t1">
    <property type="protein sequence ID" value="PS1159_v2.g13099.t1"/>
    <property type="gene ID" value="PS1159_v2.g13099"/>
</dbReference>
<evidence type="ECO:0000313" key="2">
    <source>
        <dbReference type="WBParaSite" id="PS1159_v2.g13099.t1"/>
    </source>
</evidence>
<dbReference type="Proteomes" id="UP000887580">
    <property type="component" value="Unplaced"/>
</dbReference>
<name>A0AC35F4M3_9BILA</name>
<protein>
    <submittedName>
        <fullName evidence="2">rRNA-processing protein EBP2</fullName>
    </submittedName>
</protein>